<evidence type="ECO:0000256" key="1">
    <source>
        <dbReference type="SAM" id="MobiDB-lite"/>
    </source>
</evidence>
<dbReference type="EMBL" id="BLLF01006872">
    <property type="protein sequence ID" value="GFH32616.1"/>
    <property type="molecule type" value="Genomic_DNA"/>
</dbReference>
<feature type="non-terminal residue" evidence="2">
    <location>
        <position position="40"/>
    </location>
</feature>
<sequence>MSLQRWPRRSEQGRRSCIRLSDEKGSHAGPMGEWLTQLEH</sequence>
<keyword evidence="3" id="KW-1185">Reference proteome</keyword>
<reference evidence="2 3" key="1">
    <citation type="submission" date="2020-02" db="EMBL/GenBank/DDBJ databases">
        <title>Draft genome sequence of Haematococcus lacustris strain NIES-144.</title>
        <authorList>
            <person name="Morimoto D."/>
            <person name="Nakagawa S."/>
            <person name="Yoshida T."/>
            <person name="Sawayama S."/>
        </authorList>
    </citation>
    <scope>NUCLEOTIDE SEQUENCE [LARGE SCALE GENOMIC DNA]</scope>
    <source>
        <strain evidence="2 3">NIES-144</strain>
    </source>
</reference>
<feature type="compositionally biased region" description="Basic and acidic residues" evidence="1">
    <location>
        <begin position="8"/>
        <end position="26"/>
    </location>
</feature>
<organism evidence="2 3">
    <name type="scientific">Haematococcus lacustris</name>
    <name type="common">Green alga</name>
    <name type="synonym">Haematococcus pluvialis</name>
    <dbReference type="NCBI Taxonomy" id="44745"/>
    <lineage>
        <taxon>Eukaryota</taxon>
        <taxon>Viridiplantae</taxon>
        <taxon>Chlorophyta</taxon>
        <taxon>core chlorophytes</taxon>
        <taxon>Chlorophyceae</taxon>
        <taxon>CS clade</taxon>
        <taxon>Chlamydomonadales</taxon>
        <taxon>Haematococcaceae</taxon>
        <taxon>Haematococcus</taxon>
    </lineage>
</organism>
<evidence type="ECO:0000313" key="2">
    <source>
        <dbReference type="EMBL" id="GFH32616.1"/>
    </source>
</evidence>
<comment type="caution">
    <text evidence="2">The sequence shown here is derived from an EMBL/GenBank/DDBJ whole genome shotgun (WGS) entry which is preliminary data.</text>
</comment>
<accession>A0A6A0AIN9</accession>
<proteinExistence type="predicted"/>
<dbReference type="Proteomes" id="UP000485058">
    <property type="component" value="Unassembled WGS sequence"/>
</dbReference>
<dbReference type="AlphaFoldDB" id="A0A6A0AIN9"/>
<protein>
    <submittedName>
        <fullName evidence="2">Uncharacterized protein</fullName>
    </submittedName>
</protein>
<feature type="non-terminal residue" evidence="2">
    <location>
        <position position="1"/>
    </location>
</feature>
<gene>
    <name evidence="2" type="ORF">HaLaN_31863</name>
</gene>
<feature type="region of interest" description="Disordered" evidence="1">
    <location>
        <begin position="1"/>
        <end position="40"/>
    </location>
</feature>
<evidence type="ECO:0000313" key="3">
    <source>
        <dbReference type="Proteomes" id="UP000485058"/>
    </source>
</evidence>
<name>A0A6A0AIN9_HAELA</name>